<dbReference type="InterPro" id="IPR036974">
    <property type="entry name" value="PUA_sf"/>
</dbReference>
<evidence type="ECO:0000256" key="4">
    <source>
        <dbReference type="ARBA" id="ARBA00023235"/>
    </source>
</evidence>
<dbReference type="GO" id="GO:1990481">
    <property type="term" value="P:mRNA pseudouridine synthesis"/>
    <property type="evidence" value="ECO:0007669"/>
    <property type="project" value="TreeGrafter"/>
</dbReference>
<feature type="domain" description="tRNA pseudouridine synthase II TruB subfamily 1 C-terminal" evidence="7">
    <location>
        <begin position="234"/>
        <end position="286"/>
    </location>
</feature>
<organism evidence="9 10">
    <name type="scientific">Pectinatus brassicae</name>
    <dbReference type="NCBI Taxonomy" id="862415"/>
    <lineage>
        <taxon>Bacteria</taxon>
        <taxon>Bacillati</taxon>
        <taxon>Bacillota</taxon>
        <taxon>Negativicutes</taxon>
        <taxon>Selenomonadales</taxon>
        <taxon>Selenomonadaceae</taxon>
        <taxon>Pectinatus</taxon>
    </lineage>
</organism>
<dbReference type="GO" id="GO:0003723">
    <property type="term" value="F:RNA binding"/>
    <property type="evidence" value="ECO:0007669"/>
    <property type="project" value="InterPro"/>
</dbReference>
<accession>A0A840UIB5</accession>
<dbReference type="PANTHER" id="PTHR13767:SF2">
    <property type="entry name" value="PSEUDOURIDYLATE SYNTHASE TRUB1"/>
    <property type="match status" value="1"/>
</dbReference>
<dbReference type="Pfam" id="PF16198">
    <property type="entry name" value="TruB_C_2"/>
    <property type="match status" value="1"/>
</dbReference>
<evidence type="ECO:0000313" key="9">
    <source>
        <dbReference type="EMBL" id="MBB5335920.1"/>
    </source>
</evidence>
<dbReference type="Gene3D" id="3.30.2350.10">
    <property type="entry name" value="Pseudouridine synthase"/>
    <property type="match status" value="1"/>
</dbReference>
<feature type="active site" description="Nucleophile" evidence="5">
    <location>
        <position position="40"/>
    </location>
</feature>
<proteinExistence type="inferred from homology"/>
<dbReference type="HAMAP" id="MF_01080">
    <property type="entry name" value="TruB_bact"/>
    <property type="match status" value="1"/>
</dbReference>
<dbReference type="Pfam" id="PF01509">
    <property type="entry name" value="TruB_N"/>
    <property type="match status" value="1"/>
</dbReference>
<sequence length="290" mass="31668">MGINGFINVLKPPGMTSHDVVGCMRRVYKTKKVGHAGTLDPAAAGVLIIAIGYATRVLEYITDVDKGYRAEVLLGIKTDSGDDTGKILEQSDVVMPDEAKIHEVLEQFQGEIEQVPPVYSAIKINGQKAYDLARKNIAVEMPKRQVMIHDISLQNIYEKSFCIDVNCSKGTYIRSLCSDIGDALGIPATMAFLVRTGIGRFKLTEAFTLEEIANAPLAVLQGMDSLLGQMDDYEINDAAMADFRQGKRIAYTGIKDEGTVLLVHNKDDFAGIGKITADKNIAPHKVFADK</sequence>
<dbReference type="CDD" id="cd02573">
    <property type="entry name" value="PseudoU_synth_EcTruB"/>
    <property type="match status" value="1"/>
</dbReference>
<dbReference type="InterPro" id="IPR014780">
    <property type="entry name" value="tRNA_psdUridine_synth_TruB"/>
</dbReference>
<comment type="caution">
    <text evidence="9">The sequence shown here is derived from an EMBL/GenBank/DDBJ whole genome shotgun (WGS) entry which is preliminary data.</text>
</comment>
<evidence type="ECO:0000259" key="7">
    <source>
        <dbReference type="Pfam" id="PF09157"/>
    </source>
</evidence>
<dbReference type="SUPFAM" id="SSF55120">
    <property type="entry name" value="Pseudouridine synthase"/>
    <property type="match status" value="1"/>
</dbReference>
<dbReference type="Proteomes" id="UP000559117">
    <property type="component" value="Unassembled WGS sequence"/>
</dbReference>
<dbReference type="RefSeq" id="WP_183860371.1">
    <property type="nucleotide sequence ID" value="NZ_JACHFH010000010.1"/>
</dbReference>
<evidence type="ECO:0000256" key="1">
    <source>
        <dbReference type="ARBA" id="ARBA00000385"/>
    </source>
</evidence>
<dbReference type="InterPro" id="IPR002501">
    <property type="entry name" value="PsdUridine_synth_N"/>
</dbReference>
<dbReference type="InterPro" id="IPR032819">
    <property type="entry name" value="TruB_C"/>
</dbReference>
<evidence type="ECO:0000256" key="2">
    <source>
        <dbReference type="ARBA" id="ARBA00005642"/>
    </source>
</evidence>
<keyword evidence="4 5" id="KW-0413">Isomerase</keyword>
<feature type="domain" description="tRNA pseudouridylate synthase B C-terminal" evidence="8">
    <location>
        <begin position="174"/>
        <end position="218"/>
    </location>
</feature>
<keyword evidence="3 5" id="KW-0819">tRNA processing</keyword>
<dbReference type="InterPro" id="IPR020103">
    <property type="entry name" value="PsdUridine_synth_cat_dom_sf"/>
</dbReference>
<dbReference type="EC" id="5.4.99.25" evidence="5"/>
<dbReference type="GO" id="GO:0031119">
    <property type="term" value="P:tRNA pseudouridine synthesis"/>
    <property type="evidence" value="ECO:0007669"/>
    <property type="project" value="UniProtKB-UniRule"/>
</dbReference>
<dbReference type="Gene3D" id="2.30.130.10">
    <property type="entry name" value="PUA domain"/>
    <property type="match status" value="1"/>
</dbReference>
<evidence type="ECO:0000256" key="3">
    <source>
        <dbReference type="ARBA" id="ARBA00022694"/>
    </source>
</evidence>
<evidence type="ECO:0000313" key="10">
    <source>
        <dbReference type="Proteomes" id="UP000559117"/>
    </source>
</evidence>
<reference evidence="9 10" key="1">
    <citation type="submission" date="2020-08" db="EMBL/GenBank/DDBJ databases">
        <title>Genomic Encyclopedia of Type Strains, Phase IV (KMG-IV): sequencing the most valuable type-strain genomes for metagenomic binning, comparative biology and taxonomic classification.</title>
        <authorList>
            <person name="Goeker M."/>
        </authorList>
    </citation>
    <scope>NUCLEOTIDE SEQUENCE [LARGE SCALE GENOMIC DNA]</scope>
    <source>
        <strain evidence="9 10">DSM 24661</strain>
    </source>
</reference>
<comment type="function">
    <text evidence="5">Responsible for synthesis of pseudouridine from uracil-55 in the psi GC loop of transfer RNAs.</text>
</comment>
<feature type="domain" description="Pseudouridine synthase II N-terminal" evidence="6">
    <location>
        <begin position="25"/>
        <end position="173"/>
    </location>
</feature>
<dbReference type="GO" id="GO:0160148">
    <property type="term" value="F:tRNA pseudouridine(55) synthase activity"/>
    <property type="evidence" value="ECO:0007669"/>
    <property type="project" value="UniProtKB-EC"/>
</dbReference>
<evidence type="ECO:0000259" key="6">
    <source>
        <dbReference type="Pfam" id="PF01509"/>
    </source>
</evidence>
<evidence type="ECO:0000259" key="8">
    <source>
        <dbReference type="Pfam" id="PF16198"/>
    </source>
</evidence>
<comment type="similarity">
    <text evidence="2 5">Belongs to the pseudouridine synthase TruB family. Type 1 subfamily.</text>
</comment>
<comment type="catalytic activity">
    <reaction evidence="1 5">
        <text>uridine(55) in tRNA = pseudouridine(55) in tRNA</text>
        <dbReference type="Rhea" id="RHEA:42532"/>
        <dbReference type="Rhea" id="RHEA-COMP:10101"/>
        <dbReference type="Rhea" id="RHEA-COMP:10102"/>
        <dbReference type="ChEBI" id="CHEBI:65314"/>
        <dbReference type="ChEBI" id="CHEBI:65315"/>
        <dbReference type="EC" id="5.4.99.25"/>
    </reaction>
</comment>
<dbReference type="EMBL" id="JACHFH010000010">
    <property type="protein sequence ID" value="MBB5335920.1"/>
    <property type="molecule type" value="Genomic_DNA"/>
</dbReference>
<gene>
    <name evidence="5" type="primary">truB</name>
    <name evidence="9" type="ORF">HNR32_001064</name>
</gene>
<dbReference type="PANTHER" id="PTHR13767">
    <property type="entry name" value="TRNA-PSEUDOURIDINE SYNTHASE"/>
    <property type="match status" value="1"/>
</dbReference>
<dbReference type="Pfam" id="PF09157">
    <property type="entry name" value="TruB-C_2"/>
    <property type="match status" value="1"/>
</dbReference>
<protein>
    <recommendedName>
        <fullName evidence="5">tRNA pseudouridine synthase B</fullName>
        <ecNumber evidence="5">5.4.99.25</ecNumber>
    </recommendedName>
    <alternativeName>
        <fullName evidence="5">tRNA pseudouridine(55) synthase</fullName>
        <shortName evidence="5">Psi55 synthase</shortName>
    </alternativeName>
    <alternativeName>
        <fullName evidence="5">tRNA pseudouridylate synthase</fullName>
    </alternativeName>
    <alternativeName>
        <fullName evidence="5">tRNA-uridine isomerase</fullName>
    </alternativeName>
</protein>
<dbReference type="NCBIfam" id="TIGR00431">
    <property type="entry name" value="TruB"/>
    <property type="match status" value="1"/>
</dbReference>
<dbReference type="InterPro" id="IPR015240">
    <property type="entry name" value="tRNA_sdUridine_synth_fam1_C"/>
</dbReference>
<dbReference type="AlphaFoldDB" id="A0A840UIB5"/>
<keyword evidence="10" id="KW-1185">Reference proteome</keyword>
<name>A0A840UIB5_9FIRM</name>
<evidence type="ECO:0000256" key="5">
    <source>
        <dbReference type="HAMAP-Rule" id="MF_01080"/>
    </source>
</evidence>